<dbReference type="AlphaFoldDB" id="A0AAV4J0V1"/>
<evidence type="ECO:0008006" key="4">
    <source>
        <dbReference type="Google" id="ProtNLM"/>
    </source>
</evidence>
<feature type="region of interest" description="Disordered" evidence="1">
    <location>
        <begin position="1"/>
        <end position="38"/>
    </location>
</feature>
<sequence length="115" mass="13152">MAKQWGYNPKSGDFTWEPDADYDDPARGPGIDNNMKRPEPLQTFGDILFDQREINAATYAEYTQNGHTRTPHNGYVPGQLYPDGEHHEEDAEGNPKTFKRVLIRFAERTSMQVGH</sequence>
<proteinExistence type="predicted"/>
<dbReference type="Proteomes" id="UP000762676">
    <property type="component" value="Unassembled WGS sequence"/>
</dbReference>
<name>A0AAV4J0V1_9GAST</name>
<evidence type="ECO:0000256" key="1">
    <source>
        <dbReference type="SAM" id="MobiDB-lite"/>
    </source>
</evidence>
<reference evidence="2 3" key="1">
    <citation type="journal article" date="2021" name="Elife">
        <title>Chloroplast acquisition without the gene transfer in kleptoplastic sea slugs, Plakobranchus ocellatus.</title>
        <authorList>
            <person name="Maeda T."/>
            <person name="Takahashi S."/>
            <person name="Yoshida T."/>
            <person name="Shimamura S."/>
            <person name="Takaki Y."/>
            <person name="Nagai Y."/>
            <person name="Toyoda A."/>
            <person name="Suzuki Y."/>
            <person name="Arimoto A."/>
            <person name="Ishii H."/>
            <person name="Satoh N."/>
            <person name="Nishiyama T."/>
            <person name="Hasebe M."/>
            <person name="Maruyama T."/>
            <person name="Minagawa J."/>
            <person name="Obokata J."/>
            <person name="Shigenobu S."/>
        </authorList>
    </citation>
    <scope>NUCLEOTIDE SEQUENCE [LARGE SCALE GENOMIC DNA]</scope>
</reference>
<comment type="caution">
    <text evidence="2">The sequence shown here is derived from an EMBL/GenBank/DDBJ whole genome shotgun (WGS) entry which is preliminary data.</text>
</comment>
<feature type="region of interest" description="Disordered" evidence="1">
    <location>
        <begin position="64"/>
        <end position="95"/>
    </location>
</feature>
<organism evidence="2 3">
    <name type="scientific">Elysia marginata</name>
    <dbReference type="NCBI Taxonomy" id="1093978"/>
    <lineage>
        <taxon>Eukaryota</taxon>
        <taxon>Metazoa</taxon>
        <taxon>Spiralia</taxon>
        <taxon>Lophotrochozoa</taxon>
        <taxon>Mollusca</taxon>
        <taxon>Gastropoda</taxon>
        <taxon>Heterobranchia</taxon>
        <taxon>Euthyneura</taxon>
        <taxon>Panpulmonata</taxon>
        <taxon>Sacoglossa</taxon>
        <taxon>Placobranchoidea</taxon>
        <taxon>Plakobranchidae</taxon>
        <taxon>Elysia</taxon>
    </lineage>
</organism>
<accession>A0AAV4J0V1</accession>
<keyword evidence="3" id="KW-1185">Reference proteome</keyword>
<gene>
    <name evidence="2" type="ORF">ElyMa_006757500</name>
</gene>
<evidence type="ECO:0000313" key="3">
    <source>
        <dbReference type="Proteomes" id="UP000762676"/>
    </source>
</evidence>
<evidence type="ECO:0000313" key="2">
    <source>
        <dbReference type="EMBL" id="GFS14876.1"/>
    </source>
</evidence>
<dbReference type="EMBL" id="BMAT01013534">
    <property type="protein sequence ID" value="GFS14876.1"/>
    <property type="molecule type" value="Genomic_DNA"/>
</dbReference>
<protein>
    <recommendedName>
        <fullName evidence="4">Sulfatase-modifying factor enzyme domain-containing protein</fullName>
    </recommendedName>
</protein>